<protein>
    <recommendedName>
        <fullName evidence="3">F-box domain-containing protein</fullName>
    </recommendedName>
</protein>
<accession>A0ABP1CPH9</accession>
<proteinExistence type="predicted"/>
<evidence type="ECO:0000313" key="1">
    <source>
        <dbReference type="EMBL" id="CAL1697596.1"/>
    </source>
</evidence>
<reference evidence="2" key="1">
    <citation type="submission" date="2024-04" db="EMBL/GenBank/DDBJ databases">
        <authorList>
            <person name="Shaw F."/>
            <person name="Minotto A."/>
        </authorList>
    </citation>
    <scope>NUCLEOTIDE SEQUENCE [LARGE SCALE GENOMIC DNA]</scope>
</reference>
<sequence length="486" mass="55317">MYEDHGISSWSRMHTDSPNSQVRDNIVGANDAIDEIQPCTSVELNYDILLCVMARMDAKDYRVKDLLAMMFTCRSFYKSGLPILLRRPVYVDPSNIASFCNYMFKDLDWHGSLLRHLYLRHSASYRAVSWHLKRLSLIVKHASKLKTFSASTSERIFKYAPDMVETLITLPNLNELELWSMGHRAITLLRGSSRKLIQLSLSLLDGAQFHIPQLTLPRLEELTLHDVSFRTFQARCPSVKRLALGITGIDDWSLSDLVSLFPNLRELVLRRHHTIRDLGRVQFLHEVNKRDRGSIPHPWIGLEEVEGDLANIFALAIPCSVKTLRLSETLLDQRTFNWLPTLLTGCQPKFLSLDIETSHLDLVSFANCNRLAVTAPQLSSFQIVIRICNNFDQVLNLHSFLDIVLRFISCPSLITIEIHLHADSTIRYTGHPALEALRDLGSYNFAKRVLKAVGSKSLRHICLAITGRGSSHWIVSRNGELIRGGR</sequence>
<gene>
    <name evidence="1" type="ORF">GFSPODELE1_LOCUS1742</name>
</gene>
<name>A0ABP1CPH9_9APHY</name>
<dbReference type="EMBL" id="OZ037953">
    <property type="protein sequence ID" value="CAL1697596.1"/>
    <property type="molecule type" value="Genomic_DNA"/>
</dbReference>
<evidence type="ECO:0000313" key="2">
    <source>
        <dbReference type="Proteomes" id="UP001497453"/>
    </source>
</evidence>
<dbReference type="SUPFAM" id="SSF52047">
    <property type="entry name" value="RNI-like"/>
    <property type="match status" value="1"/>
</dbReference>
<dbReference type="InterPro" id="IPR032675">
    <property type="entry name" value="LRR_dom_sf"/>
</dbReference>
<dbReference type="Proteomes" id="UP001497453">
    <property type="component" value="Chromosome 10"/>
</dbReference>
<organism evidence="1 2">
    <name type="scientific">Somion occarium</name>
    <dbReference type="NCBI Taxonomy" id="3059160"/>
    <lineage>
        <taxon>Eukaryota</taxon>
        <taxon>Fungi</taxon>
        <taxon>Dikarya</taxon>
        <taxon>Basidiomycota</taxon>
        <taxon>Agaricomycotina</taxon>
        <taxon>Agaricomycetes</taxon>
        <taxon>Polyporales</taxon>
        <taxon>Cerrenaceae</taxon>
        <taxon>Somion</taxon>
    </lineage>
</organism>
<keyword evidence="2" id="KW-1185">Reference proteome</keyword>
<dbReference type="Gene3D" id="3.80.10.10">
    <property type="entry name" value="Ribonuclease Inhibitor"/>
    <property type="match status" value="1"/>
</dbReference>
<evidence type="ECO:0008006" key="3">
    <source>
        <dbReference type="Google" id="ProtNLM"/>
    </source>
</evidence>